<proteinExistence type="predicted"/>
<evidence type="ECO:0000313" key="2">
    <source>
        <dbReference type="Proteomes" id="UP000323886"/>
    </source>
</evidence>
<dbReference type="OrthoDB" id="283036at2"/>
<sequence length="171" mass="18896">MAKLDDVVVGIVALAGGELIGRIRLQKIVYLLEQKGLNSGARFAYHHYGPYAEPISDAVTDAKFWGRLKETMAFRQVDGAPFSKFSTEEAPTRLGAIDIDQARPLVQKLAGETSTVLELAATIHWLATQEQEQVPDWRAELERRKPGKTGSGRRERALALLKELELAPTDA</sequence>
<evidence type="ECO:0000313" key="1">
    <source>
        <dbReference type="EMBL" id="KAA5603607.1"/>
    </source>
</evidence>
<reference evidence="1 2" key="1">
    <citation type="submission" date="2019-09" db="EMBL/GenBank/DDBJ databases">
        <title>Draft Whole-Genome sequence of Blastochloris sulfoviridis DSM 729.</title>
        <authorList>
            <person name="Meyer T.E."/>
            <person name="Kyndt J.A."/>
        </authorList>
    </citation>
    <scope>NUCLEOTIDE SEQUENCE [LARGE SCALE GENOMIC DNA]</scope>
    <source>
        <strain evidence="1 2">DSM 729</strain>
    </source>
</reference>
<organism evidence="1 2">
    <name type="scientific">Blastochloris sulfoviridis</name>
    <dbReference type="NCBI Taxonomy" id="50712"/>
    <lineage>
        <taxon>Bacteria</taxon>
        <taxon>Pseudomonadati</taxon>
        <taxon>Pseudomonadota</taxon>
        <taxon>Alphaproteobacteria</taxon>
        <taxon>Hyphomicrobiales</taxon>
        <taxon>Blastochloridaceae</taxon>
        <taxon>Blastochloris</taxon>
    </lineage>
</organism>
<name>A0A5M6I6U5_9HYPH</name>
<keyword evidence="2" id="KW-1185">Reference proteome</keyword>
<comment type="caution">
    <text evidence="1">The sequence shown here is derived from an EMBL/GenBank/DDBJ whole genome shotgun (WGS) entry which is preliminary data.</text>
</comment>
<dbReference type="Proteomes" id="UP000323886">
    <property type="component" value="Unassembled WGS sequence"/>
</dbReference>
<gene>
    <name evidence="1" type="ORF">F1193_00505</name>
</gene>
<dbReference type="EMBL" id="VWPL01000001">
    <property type="protein sequence ID" value="KAA5603607.1"/>
    <property type="molecule type" value="Genomic_DNA"/>
</dbReference>
<dbReference type="RefSeq" id="WP_150095716.1">
    <property type="nucleotide sequence ID" value="NZ_VWPL01000001.1"/>
</dbReference>
<evidence type="ECO:0008006" key="3">
    <source>
        <dbReference type="Google" id="ProtNLM"/>
    </source>
</evidence>
<accession>A0A5M6I6U5</accession>
<dbReference type="AlphaFoldDB" id="A0A5M6I6U5"/>
<protein>
    <recommendedName>
        <fullName evidence="3">DUF4065 domain-containing protein</fullName>
    </recommendedName>
</protein>